<gene>
    <name evidence="5" type="ORF">EDC18_1158</name>
</gene>
<proteinExistence type="inferred from homology"/>
<keyword evidence="1 5" id="KW-0808">Transferase</keyword>
<dbReference type="GO" id="GO:0005737">
    <property type="term" value="C:cytoplasm"/>
    <property type="evidence" value="ECO:0007669"/>
    <property type="project" value="TreeGrafter"/>
</dbReference>
<dbReference type="AlphaFoldDB" id="A0A4R3MF24"/>
<comment type="caution">
    <text evidence="5">The sequence shown here is derived from an EMBL/GenBank/DDBJ whole genome shotgun (WGS) entry which is preliminary data.</text>
</comment>
<reference evidence="5 6" key="1">
    <citation type="submission" date="2019-03" db="EMBL/GenBank/DDBJ databases">
        <title>Genomic Encyclopedia of Type Strains, Phase IV (KMG-IV): sequencing the most valuable type-strain genomes for metagenomic binning, comparative biology and taxonomic classification.</title>
        <authorList>
            <person name="Goeker M."/>
        </authorList>
    </citation>
    <scope>NUCLEOTIDE SEQUENCE [LARGE SCALE GENOMIC DNA]</scope>
    <source>
        <strain evidence="5 6">DSM 24629</strain>
    </source>
</reference>
<evidence type="ECO:0000259" key="4">
    <source>
        <dbReference type="PROSITE" id="PS51186"/>
    </source>
</evidence>
<organism evidence="5 6">
    <name type="scientific">Natranaerovirga pectinivora</name>
    <dbReference type="NCBI Taxonomy" id="682400"/>
    <lineage>
        <taxon>Bacteria</taxon>
        <taxon>Bacillati</taxon>
        <taxon>Bacillota</taxon>
        <taxon>Clostridia</taxon>
        <taxon>Lachnospirales</taxon>
        <taxon>Natranaerovirgaceae</taxon>
        <taxon>Natranaerovirga</taxon>
    </lineage>
</organism>
<dbReference type="OrthoDB" id="9795206at2"/>
<keyword evidence="6" id="KW-1185">Reference proteome</keyword>
<evidence type="ECO:0000313" key="5">
    <source>
        <dbReference type="EMBL" id="TCT11663.1"/>
    </source>
</evidence>
<dbReference type="RefSeq" id="WP_132254101.1">
    <property type="nucleotide sequence ID" value="NZ_SMAL01000015.1"/>
</dbReference>
<evidence type="ECO:0000256" key="3">
    <source>
        <dbReference type="ARBA" id="ARBA00038502"/>
    </source>
</evidence>
<dbReference type="PANTHER" id="PTHR43792">
    <property type="entry name" value="GNAT FAMILY, PUTATIVE (AFU_ORTHOLOGUE AFUA_3G00765)-RELATED-RELATED"/>
    <property type="match status" value="1"/>
</dbReference>
<dbReference type="Proteomes" id="UP000294902">
    <property type="component" value="Unassembled WGS sequence"/>
</dbReference>
<comment type="similarity">
    <text evidence="3">Belongs to the acetyltransferase family. RimJ subfamily.</text>
</comment>
<dbReference type="Gene3D" id="3.40.630.30">
    <property type="match status" value="1"/>
</dbReference>
<sequence>MIKEYMTNRLILKTLDESHTKKVIDYYYRNKEFLEAWEPNKPPYFYDIGYQKNILTMEFNEIAARKMLRLWIFKKEDPKKIIGTLSFNNIIGGFLQCCQLGYKLDTTEVNKGYMTEAITKGIEIMFSEYNLHRIEAYIMPQNEPSIQVIHKLNFIKEGLARKYIKINGNWEDHICYSLIKEDL</sequence>
<dbReference type="PROSITE" id="PS51186">
    <property type="entry name" value="GNAT"/>
    <property type="match status" value="1"/>
</dbReference>
<dbReference type="SUPFAM" id="SSF55729">
    <property type="entry name" value="Acyl-CoA N-acyltransferases (Nat)"/>
    <property type="match status" value="1"/>
</dbReference>
<accession>A0A4R3MF24</accession>
<dbReference type="EMBL" id="SMAL01000015">
    <property type="protein sequence ID" value="TCT11663.1"/>
    <property type="molecule type" value="Genomic_DNA"/>
</dbReference>
<name>A0A4R3MF24_9FIRM</name>
<dbReference type="InterPro" id="IPR016181">
    <property type="entry name" value="Acyl_CoA_acyltransferase"/>
</dbReference>
<dbReference type="GO" id="GO:0008999">
    <property type="term" value="F:protein-N-terminal-alanine acetyltransferase activity"/>
    <property type="evidence" value="ECO:0007669"/>
    <property type="project" value="TreeGrafter"/>
</dbReference>
<evidence type="ECO:0000313" key="6">
    <source>
        <dbReference type="Proteomes" id="UP000294902"/>
    </source>
</evidence>
<protein>
    <submittedName>
        <fullName evidence="5">Ribosomal-protein-alanine N-acetyltransferase</fullName>
    </submittedName>
</protein>
<evidence type="ECO:0000256" key="2">
    <source>
        <dbReference type="ARBA" id="ARBA00023315"/>
    </source>
</evidence>
<keyword evidence="2" id="KW-0012">Acyltransferase</keyword>
<dbReference type="InterPro" id="IPR051531">
    <property type="entry name" value="N-acetyltransferase"/>
</dbReference>
<dbReference type="PANTHER" id="PTHR43792:SF8">
    <property type="entry name" value="[RIBOSOMAL PROTEIN US5]-ALANINE N-ACETYLTRANSFERASE"/>
    <property type="match status" value="1"/>
</dbReference>
<dbReference type="Pfam" id="PF13302">
    <property type="entry name" value="Acetyltransf_3"/>
    <property type="match status" value="1"/>
</dbReference>
<feature type="domain" description="N-acetyltransferase" evidence="4">
    <location>
        <begin position="24"/>
        <end position="181"/>
    </location>
</feature>
<evidence type="ECO:0000256" key="1">
    <source>
        <dbReference type="ARBA" id="ARBA00022679"/>
    </source>
</evidence>
<dbReference type="InterPro" id="IPR000182">
    <property type="entry name" value="GNAT_dom"/>
</dbReference>